<sequence>MLKLGIIGTNWITEQFVEAALTTKKYQLTSVYSRSQEKAQTLADKYQATETFTDLNRFFAEGQFEVVYIASPNSLHFEQTKLALAADKHVIVEKPAFSNPSEMANILALLSNKPKLFLFEAARHIHEPNFKAVTKAIGQLDQLQGAVLGYMKYSSRYDRFLAGEEPNIFSPRFSGGALQDLGVYVVYDAVTWFGVPKALHYYANLLPNGIDGRGTAVLRYPDFDVTLIIGKNATSYLPSEIYGLHETLALGPNAADLATVTLHKDDTTVALGTTPATNPMIHEAADFYRIITENDRKAAINALKLSRQVNQVLYDLRRSAGIVFAADIEEQKNNGQ</sequence>
<dbReference type="PANTHER" id="PTHR43054:SF1">
    <property type="entry name" value="SCYLLO-INOSITOL 2-DEHYDROGENASE (NADP(+)) IOLU"/>
    <property type="match status" value="1"/>
</dbReference>
<feature type="domain" description="Gfo/Idh/MocA-like oxidoreductase N-terminal" evidence="1">
    <location>
        <begin position="3"/>
        <end position="116"/>
    </location>
</feature>
<dbReference type="Gene3D" id="3.40.50.720">
    <property type="entry name" value="NAD(P)-binding Rossmann-like Domain"/>
    <property type="match status" value="1"/>
</dbReference>
<protein>
    <submittedName>
        <fullName evidence="2">Gfo/Idh/MocA family protein</fullName>
    </submittedName>
</protein>
<proteinExistence type="predicted"/>
<evidence type="ECO:0000259" key="1">
    <source>
        <dbReference type="Pfam" id="PF01408"/>
    </source>
</evidence>
<accession>A0ABW3EEF8</accession>
<dbReference type="EMBL" id="JBHTIO010000040">
    <property type="protein sequence ID" value="MFD0897789.1"/>
    <property type="molecule type" value="Genomic_DNA"/>
</dbReference>
<organism evidence="2 3">
    <name type="scientific">Loigolactobacillus binensis</name>
    <dbReference type="NCBI Taxonomy" id="2559922"/>
    <lineage>
        <taxon>Bacteria</taxon>
        <taxon>Bacillati</taxon>
        <taxon>Bacillota</taxon>
        <taxon>Bacilli</taxon>
        <taxon>Lactobacillales</taxon>
        <taxon>Lactobacillaceae</taxon>
        <taxon>Loigolactobacillus</taxon>
    </lineage>
</organism>
<comment type="caution">
    <text evidence="2">The sequence shown here is derived from an EMBL/GenBank/DDBJ whole genome shotgun (WGS) entry which is preliminary data.</text>
</comment>
<evidence type="ECO:0000313" key="2">
    <source>
        <dbReference type="EMBL" id="MFD0897789.1"/>
    </source>
</evidence>
<dbReference type="Pfam" id="PF01408">
    <property type="entry name" value="GFO_IDH_MocA"/>
    <property type="match status" value="1"/>
</dbReference>
<dbReference type="Proteomes" id="UP001597104">
    <property type="component" value="Unassembled WGS sequence"/>
</dbReference>
<evidence type="ECO:0000313" key="3">
    <source>
        <dbReference type="Proteomes" id="UP001597104"/>
    </source>
</evidence>
<dbReference type="Gene3D" id="3.30.360.10">
    <property type="entry name" value="Dihydrodipicolinate Reductase, domain 2"/>
    <property type="match status" value="1"/>
</dbReference>
<dbReference type="InterPro" id="IPR000683">
    <property type="entry name" value="Gfo/Idh/MocA-like_OxRdtase_N"/>
</dbReference>
<dbReference type="RefSeq" id="WP_137638105.1">
    <property type="nucleotide sequence ID" value="NZ_BJDN01000018.1"/>
</dbReference>
<dbReference type="SUPFAM" id="SSF55347">
    <property type="entry name" value="Glyceraldehyde-3-phosphate dehydrogenase-like, C-terminal domain"/>
    <property type="match status" value="1"/>
</dbReference>
<reference evidence="3" key="1">
    <citation type="journal article" date="2019" name="Int. J. Syst. Evol. Microbiol.">
        <title>The Global Catalogue of Microorganisms (GCM) 10K type strain sequencing project: providing services to taxonomists for standard genome sequencing and annotation.</title>
        <authorList>
            <consortium name="The Broad Institute Genomics Platform"/>
            <consortium name="The Broad Institute Genome Sequencing Center for Infectious Disease"/>
            <person name="Wu L."/>
            <person name="Ma J."/>
        </authorList>
    </citation>
    <scope>NUCLEOTIDE SEQUENCE [LARGE SCALE GENOMIC DNA]</scope>
    <source>
        <strain evidence="3">CCM 8925</strain>
    </source>
</reference>
<gene>
    <name evidence="2" type="ORF">ACFQZ7_08645</name>
</gene>
<keyword evidence="3" id="KW-1185">Reference proteome</keyword>
<name>A0ABW3EEF8_9LACO</name>
<dbReference type="PANTHER" id="PTHR43054">
    <property type="match status" value="1"/>
</dbReference>
<dbReference type="InterPro" id="IPR036291">
    <property type="entry name" value="NAD(P)-bd_dom_sf"/>
</dbReference>
<dbReference type="SUPFAM" id="SSF51735">
    <property type="entry name" value="NAD(P)-binding Rossmann-fold domains"/>
    <property type="match status" value="1"/>
</dbReference>